<comment type="caution">
    <text evidence="2">The sequence shown here is derived from an EMBL/GenBank/DDBJ whole genome shotgun (WGS) entry which is preliminary data.</text>
</comment>
<reference evidence="2" key="1">
    <citation type="submission" date="2020-06" db="EMBL/GenBank/DDBJ databases">
        <title>Legume-microbial interactions unlock mineral nutrients during tropical forest succession.</title>
        <authorList>
            <person name="Epihov D.Z."/>
        </authorList>
    </citation>
    <scope>NUCLEOTIDE SEQUENCE [LARGE SCALE GENOMIC DNA]</scope>
    <source>
        <strain evidence="2">Pan2503</strain>
    </source>
</reference>
<keyword evidence="3" id="KW-1185">Reference proteome</keyword>
<gene>
    <name evidence="2" type="ORF">HRJ53_14420</name>
</gene>
<sequence>MDRKKLIGAIVAPFVILFGAGFLVDDAWLGTTYREMRDAGFSFRPEEAIR</sequence>
<evidence type="ECO:0000313" key="2">
    <source>
        <dbReference type="EMBL" id="MBA0086178.1"/>
    </source>
</evidence>
<keyword evidence="1" id="KW-0472">Membrane</keyword>
<proteinExistence type="predicted"/>
<evidence type="ECO:0000313" key="3">
    <source>
        <dbReference type="Proteomes" id="UP000567293"/>
    </source>
</evidence>
<dbReference type="AlphaFoldDB" id="A0A7V8NRI7"/>
<keyword evidence="1" id="KW-0812">Transmembrane</keyword>
<evidence type="ECO:0000256" key="1">
    <source>
        <dbReference type="SAM" id="Phobius"/>
    </source>
</evidence>
<organism evidence="2 3">
    <name type="scientific">Candidatus Acidiferrum panamense</name>
    <dbReference type="NCBI Taxonomy" id="2741543"/>
    <lineage>
        <taxon>Bacteria</taxon>
        <taxon>Pseudomonadati</taxon>
        <taxon>Acidobacteriota</taxon>
        <taxon>Terriglobia</taxon>
        <taxon>Candidatus Acidiferrales</taxon>
        <taxon>Candidatus Acidiferrum</taxon>
    </lineage>
</organism>
<keyword evidence="1" id="KW-1133">Transmembrane helix</keyword>
<accession>A0A7V8NRI7</accession>
<dbReference type="Proteomes" id="UP000567293">
    <property type="component" value="Unassembled WGS sequence"/>
</dbReference>
<feature type="transmembrane region" description="Helical" evidence="1">
    <location>
        <begin position="6"/>
        <end position="24"/>
    </location>
</feature>
<dbReference type="EMBL" id="JACDQQ010001386">
    <property type="protein sequence ID" value="MBA0086178.1"/>
    <property type="molecule type" value="Genomic_DNA"/>
</dbReference>
<protein>
    <submittedName>
        <fullName evidence="2">Uncharacterized protein</fullName>
    </submittedName>
</protein>
<name>A0A7V8NRI7_9BACT</name>